<evidence type="ECO:0000313" key="3">
    <source>
        <dbReference type="Proteomes" id="UP000821853"/>
    </source>
</evidence>
<dbReference type="VEuPathDB" id="VectorBase:HLOH_053350"/>
<name>A0A9J6FEJ6_HAELO</name>
<feature type="domain" description="HTH OST-type" evidence="1">
    <location>
        <begin position="10"/>
        <end position="84"/>
    </location>
</feature>
<evidence type="ECO:0000259" key="1">
    <source>
        <dbReference type="PROSITE" id="PS51644"/>
    </source>
</evidence>
<dbReference type="OrthoDB" id="6513817at2759"/>
<sequence>MAASKRDCDELETIKAIIRSLLIADKRPLTLRQFLCEFKSSEGQELPFKQHGFGDPLEFLRSLPDTVCLTQGSNANEFYVRPTVTKDVQHIQNLVSGQKAPKPLVSRPPTRIKHASGLNKVQHVQNLVNNQKTSKPLVSIGGTRLPVALLLEPQNGDFSF</sequence>
<keyword evidence="3" id="KW-1185">Reference proteome</keyword>
<dbReference type="PROSITE" id="PS51644">
    <property type="entry name" value="HTH_OST"/>
    <property type="match status" value="1"/>
</dbReference>
<accession>A0A9J6FEJ6</accession>
<comment type="caution">
    <text evidence="2">The sequence shown here is derived from an EMBL/GenBank/DDBJ whole genome shotgun (WGS) entry which is preliminary data.</text>
</comment>
<dbReference type="InterPro" id="IPR025605">
    <property type="entry name" value="OST-HTH/LOTUS_dom"/>
</dbReference>
<protein>
    <recommendedName>
        <fullName evidence="1">HTH OST-type domain-containing protein</fullName>
    </recommendedName>
</protein>
<dbReference type="CDD" id="cd09972">
    <property type="entry name" value="LOTUS_TDRD_OSKAR"/>
    <property type="match status" value="1"/>
</dbReference>
<dbReference type="Gene3D" id="3.30.420.610">
    <property type="entry name" value="LOTUS domain-like"/>
    <property type="match status" value="1"/>
</dbReference>
<dbReference type="Pfam" id="PF12872">
    <property type="entry name" value="OST-HTH"/>
    <property type="match status" value="1"/>
</dbReference>
<reference evidence="2 3" key="1">
    <citation type="journal article" date="2020" name="Cell">
        <title>Large-Scale Comparative Analyses of Tick Genomes Elucidate Their Genetic Diversity and Vector Capacities.</title>
        <authorList>
            <consortium name="Tick Genome and Microbiome Consortium (TIGMIC)"/>
            <person name="Jia N."/>
            <person name="Wang J."/>
            <person name="Shi W."/>
            <person name="Du L."/>
            <person name="Sun Y."/>
            <person name="Zhan W."/>
            <person name="Jiang J.F."/>
            <person name="Wang Q."/>
            <person name="Zhang B."/>
            <person name="Ji P."/>
            <person name="Bell-Sakyi L."/>
            <person name="Cui X.M."/>
            <person name="Yuan T.T."/>
            <person name="Jiang B.G."/>
            <person name="Yang W.F."/>
            <person name="Lam T.T."/>
            <person name="Chang Q.C."/>
            <person name="Ding S.J."/>
            <person name="Wang X.J."/>
            <person name="Zhu J.G."/>
            <person name="Ruan X.D."/>
            <person name="Zhao L."/>
            <person name="Wei J.T."/>
            <person name="Ye R.Z."/>
            <person name="Que T.C."/>
            <person name="Du C.H."/>
            <person name="Zhou Y.H."/>
            <person name="Cheng J.X."/>
            <person name="Dai P.F."/>
            <person name="Guo W.B."/>
            <person name="Han X.H."/>
            <person name="Huang E.J."/>
            <person name="Li L.F."/>
            <person name="Wei W."/>
            <person name="Gao Y.C."/>
            <person name="Liu J.Z."/>
            <person name="Shao H.Z."/>
            <person name="Wang X."/>
            <person name="Wang C.C."/>
            <person name="Yang T.C."/>
            <person name="Huo Q.B."/>
            <person name="Li W."/>
            <person name="Chen H.Y."/>
            <person name="Chen S.E."/>
            <person name="Zhou L.G."/>
            <person name="Ni X.B."/>
            <person name="Tian J.H."/>
            <person name="Sheng Y."/>
            <person name="Liu T."/>
            <person name="Pan Y.S."/>
            <person name="Xia L.Y."/>
            <person name="Li J."/>
            <person name="Zhao F."/>
            <person name="Cao W.C."/>
        </authorList>
    </citation>
    <scope>NUCLEOTIDE SEQUENCE [LARGE SCALE GENOMIC DNA]</scope>
    <source>
        <strain evidence="2">HaeL-2018</strain>
    </source>
</reference>
<proteinExistence type="predicted"/>
<dbReference type="InterPro" id="IPR041966">
    <property type="entry name" value="LOTUS-like"/>
</dbReference>
<dbReference type="EMBL" id="JABSTR010000001">
    <property type="protein sequence ID" value="KAH9360580.1"/>
    <property type="molecule type" value="Genomic_DNA"/>
</dbReference>
<dbReference type="AlphaFoldDB" id="A0A9J6FEJ6"/>
<organism evidence="2 3">
    <name type="scientific">Haemaphysalis longicornis</name>
    <name type="common">Bush tick</name>
    <dbReference type="NCBI Taxonomy" id="44386"/>
    <lineage>
        <taxon>Eukaryota</taxon>
        <taxon>Metazoa</taxon>
        <taxon>Ecdysozoa</taxon>
        <taxon>Arthropoda</taxon>
        <taxon>Chelicerata</taxon>
        <taxon>Arachnida</taxon>
        <taxon>Acari</taxon>
        <taxon>Parasitiformes</taxon>
        <taxon>Ixodida</taxon>
        <taxon>Ixodoidea</taxon>
        <taxon>Ixodidae</taxon>
        <taxon>Haemaphysalinae</taxon>
        <taxon>Haemaphysalis</taxon>
    </lineage>
</organism>
<gene>
    <name evidence="2" type="ORF">HPB48_012933</name>
</gene>
<dbReference type="Proteomes" id="UP000821853">
    <property type="component" value="Chromosome 1"/>
</dbReference>
<evidence type="ECO:0000313" key="2">
    <source>
        <dbReference type="EMBL" id="KAH9360580.1"/>
    </source>
</evidence>